<dbReference type="Proteomes" id="UP000815325">
    <property type="component" value="Unassembled WGS sequence"/>
</dbReference>
<proteinExistence type="predicted"/>
<dbReference type="EMBL" id="MU069448">
    <property type="protein sequence ID" value="KAF5843127.1"/>
    <property type="molecule type" value="Genomic_DNA"/>
</dbReference>
<comment type="caution">
    <text evidence="2">The sequence shown here is derived from an EMBL/GenBank/DDBJ whole genome shotgun (WGS) entry which is preliminary data.</text>
</comment>
<feature type="compositionally biased region" description="Low complexity" evidence="1">
    <location>
        <begin position="40"/>
        <end position="62"/>
    </location>
</feature>
<evidence type="ECO:0000313" key="3">
    <source>
        <dbReference type="Proteomes" id="UP000815325"/>
    </source>
</evidence>
<dbReference type="Pfam" id="PF08293">
    <property type="entry name" value="MRP-S33"/>
    <property type="match status" value="1"/>
</dbReference>
<accession>A0ABQ7H8E7</accession>
<feature type="compositionally biased region" description="Polar residues" evidence="1">
    <location>
        <begin position="68"/>
        <end position="83"/>
    </location>
</feature>
<gene>
    <name evidence="2" type="ORF">DUNSADRAFT_2164</name>
</gene>
<protein>
    <submittedName>
        <fullName evidence="2">Uncharacterized protein</fullName>
    </submittedName>
</protein>
<dbReference type="InterPro" id="IPR013219">
    <property type="entry name" value="Ribosomal_mS33"/>
</dbReference>
<organism evidence="2 3">
    <name type="scientific">Dunaliella salina</name>
    <name type="common">Green alga</name>
    <name type="synonym">Protococcus salinus</name>
    <dbReference type="NCBI Taxonomy" id="3046"/>
    <lineage>
        <taxon>Eukaryota</taxon>
        <taxon>Viridiplantae</taxon>
        <taxon>Chlorophyta</taxon>
        <taxon>core chlorophytes</taxon>
        <taxon>Chlorophyceae</taxon>
        <taxon>CS clade</taxon>
        <taxon>Chlamydomonadales</taxon>
        <taxon>Dunaliellaceae</taxon>
        <taxon>Dunaliella</taxon>
    </lineage>
</organism>
<feature type="region of interest" description="Disordered" evidence="1">
    <location>
        <begin position="40"/>
        <end position="83"/>
    </location>
</feature>
<evidence type="ECO:0000313" key="2">
    <source>
        <dbReference type="EMBL" id="KAF5843127.1"/>
    </source>
</evidence>
<reference evidence="2" key="1">
    <citation type="submission" date="2017-08" db="EMBL/GenBank/DDBJ databases">
        <authorList>
            <person name="Polle J.E."/>
            <person name="Barry K."/>
            <person name="Cushman J."/>
            <person name="Schmutz J."/>
            <person name="Tran D."/>
            <person name="Hathwaick L.T."/>
            <person name="Yim W.C."/>
            <person name="Jenkins J."/>
            <person name="Mckie-Krisberg Z.M."/>
            <person name="Prochnik S."/>
            <person name="Lindquist E."/>
            <person name="Dockter R.B."/>
            <person name="Adam C."/>
            <person name="Molina H."/>
            <person name="Bunkerborg J."/>
            <person name="Jin E."/>
            <person name="Buchheim M."/>
            <person name="Magnuson J."/>
        </authorList>
    </citation>
    <scope>NUCLEOTIDE SEQUENCE</scope>
    <source>
        <strain evidence="2">CCAP 19/18</strain>
    </source>
</reference>
<sequence>MPLQRSLQHLSKLIYEHMGSLQQCPLQPLRNSMTTCASFQAAAHQQRSSSSTSDSSSTSQEQAHLDSQHQGQGSTIGHSGLGSKSIQQLRAKLFGAPLLPHERTGRRVLARKLQGEEMASWYFNPPTVPGIHNEEREYVLMRKKNKRVRKQGDDEDGGK</sequence>
<keyword evidence="3" id="KW-1185">Reference proteome</keyword>
<name>A0ABQ7H8E7_DUNSA</name>
<evidence type="ECO:0000256" key="1">
    <source>
        <dbReference type="SAM" id="MobiDB-lite"/>
    </source>
</evidence>